<dbReference type="InParanoid" id="D2V1U1"/>
<keyword evidence="3" id="KW-0472">Membrane</keyword>
<proteinExistence type="predicted"/>
<sequence length="557" mass="64886">MILMKPQGCILWVLVAVIIFFGQVTLSHDNYIILMPFPDVSHIVDSKQIARAISIMNITSQPDHLFIINTSDERQVVDQNNQNYSMINIKDYSPYHNAIKGNLIERVRALVSDSQMTDRYQAMVGYYFDIYEPTIRGLDELFETHPQLSTIDPSKLFFVIDGIYSPAIEWSRKRGIRHITLANTLILIPHQYKPNIFPRMIYERTSLRRGREILENEGILKFFMNRIEEKLLRFFDFLRNVISLSNRLNEVRKNLGYESVMGPFVDSSDRASIYFSLPGFDYATPLPVNYHLVGFTNTIVDNTKLNERDEIVDGWMERSNANQIIYLSFGTKARLSINHTCDFIRNILSINSTYNILISERINTWSDFEKCRGILPEWKNQVLVRPWLNQAKVLSNPKVKIFISHGGAHSLFESIENQVPIMLFPQFAEQFLNNIRAEDLGFGRAIYDPANSVEFTKLYNELMENTKIKTNLKKWDKINQFHTQHFTQLAQHNQISPNLLMAANVIENIIENGDEHLRSTEKQLYFIETIDIVHLLLLLLVLPLLLFLSKRFLLRRS</sequence>
<protein>
    <submittedName>
        <fullName evidence="4">Predicted protein</fullName>
    </submittedName>
</protein>
<dbReference type="OrthoDB" id="5835829at2759"/>
<evidence type="ECO:0000256" key="1">
    <source>
        <dbReference type="ARBA" id="ARBA00022676"/>
    </source>
</evidence>
<accession>D2V1U1</accession>
<dbReference type="Proteomes" id="UP000006671">
    <property type="component" value="Unassembled WGS sequence"/>
</dbReference>
<organism evidence="5">
    <name type="scientific">Naegleria gruberi</name>
    <name type="common">Amoeba</name>
    <dbReference type="NCBI Taxonomy" id="5762"/>
    <lineage>
        <taxon>Eukaryota</taxon>
        <taxon>Discoba</taxon>
        <taxon>Heterolobosea</taxon>
        <taxon>Tetramitia</taxon>
        <taxon>Eutetramitia</taxon>
        <taxon>Vahlkampfiidae</taxon>
        <taxon>Naegleria</taxon>
    </lineage>
</organism>
<dbReference type="KEGG" id="ngr:NAEGRDRAFT_62695"/>
<feature type="transmembrane region" description="Helical" evidence="3">
    <location>
        <begin position="524"/>
        <end position="548"/>
    </location>
</feature>
<dbReference type="eggNOG" id="KOG1192">
    <property type="taxonomic scope" value="Eukaryota"/>
</dbReference>
<dbReference type="RefSeq" id="XP_002681963.1">
    <property type="nucleotide sequence ID" value="XM_002681917.1"/>
</dbReference>
<evidence type="ECO:0000256" key="2">
    <source>
        <dbReference type="ARBA" id="ARBA00022679"/>
    </source>
</evidence>
<dbReference type="AlphaFoldDB" id="D2V1U1"/>
<keyword evidence="2" id="KW-0808">Transferase</keyword>
<keyword evidence="3" id="KW-0812">Transmembrane</keyword>
<name>D2V1U1_NAEGR</name>
<evidence type="ECO:0000313" key="5">
    <source>
        <dbReference type="Proteomes" id="UP000006671"/>
    </source>
</evidence>
<dbReference type="GeneID" id="8852588"/>
<evidence type="ECO:0000256" key="3">
    <source>
        <dbReference type="SAM" id="Phobius"/>
    </source>
</evidence>
<keyword evidence="5" id="KW-1185">Reference proteome</keyword>
<dbReference type="GO" id="GO:0008194">
    <property type="term" value="F:UDP-glycosyltransferase activity"/>
    <property type="evidence" value="ECO:0007669"/>
    <property type="project" value="InterPro"/>
</dbReference>
<dbReference type="Pfam" id="PF00201">
    <property type="entry name" value="UDPGT"/>
    <property type="match status" value="1"/>
</dbReference>
<keyword evidence="3" id="KW-1133">Transmembrane helix</keyword>
<dbReference type="InterPro" id="IPR050271">
    <property type="entry name" value="UDP-glycosyltransferase"/>
</dbReference>
<dbReference type="PANTHER" id="PTHR48043">
    <property type="entry name" value="EG:EG0003.4 PROTEIN-RELATED"/>
    <property type="match status" value="1"/>
</dbReference>
<dbReference type="PANTHER" id="PTHR48043:SF145">
    <property type="entry name" value="FI06409P-RELATED"/>
    <property type="match status" value="1"/>
</dbReference>
<dbReference type="EMBL" id="GG738848">
    <property type="protein sequence ID" value="EFC49219.1"/>
    <property type="molecule type" value="Genomic_DNA"/>
</dbReference>
<evidence type="ECO:0000313" key="4">
    <source>
        <dbReference type="EMBL" id="EFC49219.1"/>
    </source>
</evidence>
<dbReference type="SUPFAM" id="SSF53756">
    <property type="entry name" value="UDP-Glycosyltransferase/glycogen phosphorylase"/>
    <property type="match status" value="1"/>
</dbReference>
<reference evidence="4 5" key="1">
    <citation type="journal article" date="2010" name="Cell">
        <title>The genome of Naegleria gruberi illuminates early eukaryotic versatility.</title>
        <authorList>
            <person name="Fritz-Laylin L.K."/>
            <person name="Prochnik S.E."/>
            <person name="Ginger M.L."/>
            <person name="Dacks J.B."/>
            <person name="Carpenter M.L."/>
            <person name="Field M.C."/>
            <person name="Kuo A."/>
            <person name="Paredez A."/>
            <person name="Chapman J."/>
            <person name="Pham J."/>
            <person name="Shu S."/>
            <person name="Neupane R."/>
            <person name="Cipriano M."/>
            <person name="Mancuso J."/>
            <person name="Tu H."/>
            <person name="Salamov A."/>
            <person name="Lindquist E."/>
            <person name="Shapiro H."/>
            <person name="Lucas S."/>
            <person name="Grigoriev I.V."/>
            <person name="Cande W.Z."/>
            <person name="Fulton C."/>
            <person name="Rokhsar D.S."/>
            <person name="Dawson S.C."/>
        </authorList>
    </citation>
    <scope>NUCLEOTIDE SEQUENCE [LARGE SCALE GENOMIC DNA]</scope>
    <source>
        <strain evidence="4 5">NEG-M</strain>
    </source>
</reference>
<dbReference type="Gene3D" id="3.40.50.2000">
    <property type="entry name" value="Glycogen Phosphorylase B"/>
    <property type="match status" value="1"/>
</dbReference>
<keyword evidence="1" id="KW-0328">Glycosyltransferase</keyword>
<dbReference type="InterPro" id="IPR002213">
    <property type="entry name" value="UDP_glucos_trans"/>
</dbReference>
<dbReference type="VEuPathDB" id="AmoebaDB:NAEGRDRAFT_62695"/>
<gene>
    <name evidence="4" type="ORF">NAEGRDRAFT_62695</name>
</gene>